<accession>A0A1D2NGV3</accession>
<sequence>MERLVALVLVISSLAGYSLSCNKGYVQTGWGQVEPVIVIPKPQLFPKLKKAFHEGKLLVDYHKIVGPSLKPLPYKKGVGFIGLGKHEGWGHVGGLYNNHLGYGYGGIEKAGFVGVKGEVGWGKKGFGVVGPIGPIGIGHHGIGHHGIGHGIGLHGHHGVGIGHHGYGQGGHIGQGFGVGHTQHHVHQQHVTVQHKGIPHIPHDPQLFHGKK</sequence>
<keyword evidence="1" id="KW-0732">Signal</keyword>
<reference evidence="2 3" key="1">
    <citation type="journal article" date="2016" name="Genome Biol. Evol.">
        <title>Gene Family Evolution Reflects Adaptation to Soil Environmental Stressors in the Genome of the Collembolan Orchesella cincta.</title>
        <authorList>
            <person name="Faddeeva-Vakhrusheva A."/>
            <person name="Derks M.F."/>
            <person name="Anvar S.Y."/>
            <person name="Agamennone V."/>
            <person name="Suring W."/>
            <person name="Smit S."/>
            <person name="van Straalen N.M."/>
            <person name="Roelofs D."/>
        </authorList>
    </citation>
    <scope>NUCLEOTIDE SEQUENCE [LARGE SCALE GENOMIC DNA]</scope>
    <source>
        <tissue evidence="2">Mixed pool</tissue>
    </source>
</reference>
<protein>
    <submittedName>
        <fullName evidence="2">Uncharacterized protein</fullName>
    </submittedName>
</protein>
<feature type="chain" id="PRO_5008905551" evidence="1">
    <location>
        <begin position="21"/>
        <end position="211"/>
    </location>
</feature>
<name>A0A1D2NGV3_ORCCI</name>
<evidence type="ECO:0000313" key="3">
    <source>
        <dbReference type="Proteomes" id="UP000094527"/>
    </source>
</evidence>
<evidence type="ECO:0000313" key="2">
    <source>
        <dbReference type="EMBL" id="ODN04493.1"/>
    </source>
</evidence>
<evidence type="ECO:0000256" key="1">
    <source>
        <dbReference type="SAM" id="SignalP"/>
    </source>
</evidence>
<dbReference type="EMBL" id="LJIJ01000042">
    <property type="protein sequence ID" value="ODN04493.1"/>
    <property type="molecule type" value="Genomic_DNA"/>
</dbReference>
<feature type="signal peptide" evidence="1">
    <location>
        <begin position="1"/>
        <end position="20"/>
    </location>
</feature>
<proteinExistence type="predicted"/>
<dbReference type="AlphaFoldDB" id="A0A1D2NGV3"/>
<gene>
    <name evidence="2" type="ORF">Ocin01_02200</name>
</gene>
<dbReference type="Proteomes" id="UP000094527">
    <property type="component" value="Unassembled WGS sequence"/>
</dbReference>
<comment type="caution">
    <text evidence="2">The sequence shown here is derived from an EMBL/GenBank/DDBJ whole genome shotgun (WGS) entry which is preliminary data.</text>
</comment>
<keyword evidence="3" id="KW-1185">Reference proteome</keyword>
<organism evidence="2 3">
    <name type="scientific">Orchesella cincta</name>
    <name type="common">Springtail</name>
    <name type="synonym">Podura cincta</name>
    <dbReference type="NCBI Taxonomy" id="48709"/>
    <lineage>
        <taxon>Eukaryota</taxon>
        <taxon>Metazoa</taxon>
        <taxon>Ecdysozoa</taxon>
        <taxon>Arthropoda</taxon>
        <taxon>Hexapoda</taxon>
        <taxon>Collembola</taxon>
        <taxon>Entomobryomorpha</taxon>
        <taxon>Entomobryoidea</taxon>
        <taxon>Orchesellidae</taxon>
        <taxon>Orchesellinae</taxon>
        <taxon>Orchesella</taxon>
    </lineage>
</organism>